<dbReference type="AlphaFoldDB" id="A0A2K8P0E2"/>
<evidence type="ECO:0000313" key="2">
    <source>
        <dbReference type="EMBL" id="ATZ18471.1"/>
    </source>
</evidence>
<dbReference type="Proteomes" id="UP000232230">
    <property type="component" value="Chromosome"/>
</dbReference>
<feature type="transmembrane region" description="Helical" evidence="1">
    <location>
        <begin position="15"/>
        <end position="36"/>
    </location>
</feature>
<dbReference type="PROSITE" id="PS51257">
    <property type="entry name" value="PROKAR_LIPOPROTEIN"/>
    <property type="match status" value="1"/>
</dbReference>
<dbReference type="GO" id="GO:0140359">
    <property type="term" value="F:ABC-type transporter activity"/>
    <property type="evidence" value="ECO:0007669"/>
    <property type="project" value="InterPro"/>
</dbReference>
<gene>
    <name evidence="2" type="ORF">ESOMN_v1c00860</name>
</gene>
<dbReference type="PANTHER" id="PTHR37305:SF2">
    <property type="entry name" value="BACITRACIN TRANSPORT PERMEASE PROTEIN BCRB"/>
    <property type="match status" value="1"/>
</dbReference>
<dbReference type="PANTHER" id="PTHR37305">
    <property type="entry name" value="INTEGRAL MEMBRANE PROTEIN-RELATED"/>
    <property type="match status" value="1"/>
</dbReference>
<keyword evidence="1" id="KW-0812">Transmembrane</keyword>
<keyword evidence="1" id="KW-0472">Membrane</keyword>
<dbReference type="EMBL" id="CP024965">
    <property type="protein sequence ID" value="ATZ18471.1"/>
    <property type="molecule type" value="Genomic_DNA"/>
</dbReference>
<name>A0A2K8P0E2_9MOLU</name>
<organism evidence="2 3">
    <name type="scientific">Williamsoniiplasma somnilux</name>
    <dbReference type="NCBI Taxonomy" id="215578"/>
    <lineage>
        <taxon>Bacteria</taxon>
        <taxon>Bacillati</taxon>
        <taxon>Mycoplasmatota</taxon>
        <taxon>Mollicutes</taxon>
        <taxon>Entomoplasmatales</taxon>
        <taxon>Williamsoniiplasma</taxon>
    </lineage>
</organism>
<proteinExistence type="predicted"/>
<reference evidence="2 3" key="1">
    <citation type="submission" date="2017-11" db="EMBL/GenBank/DDBJ databases">
        <title>Genome sequence of Entomoplasma somnilux PYAN-1 (ATCC 49194).</title>
        <authorList>
            <person name="Lo W.-S."/>
            <person name="Gasparich G.E."/>
            <person name="Kuo C.-H."/>
        </authorList>
    </citation>
    <scope>NUCLEOTIDE SEQUENCE [LARGE SCALE GENOMIC DNA]</scope>
    <source>
        <strain evidence="2 3">PYAN-1</strain>
    </source>
</reference>
<keyword evidence="3" id="KW-1185">Reference proteome</keyword>
<evidence type="ECO:0000256" key="1">
    <source>
        <dbReference type="SAM" id="Phobius"/>
    </source>
</evidence>
<accession>A0A2K8P0E2</accession>
<dbReference type="Pfam" id="PF12679">
    <property type="entry name" value="ABC2_membrane_2"/>
    <property type="match status" value="1"/>
</dbReference>
<keyword evidence="1" id="KW-1133">Transmembrane helix</keyword>
<dbReference type="GO" id="GO:0005886">
    <property type="term" value="C:plasma membrane"/>
    <property type="evidence" value="ECO:0007669"/>
    <property type="project" value="UniProtKB-SubCell"/>
</dbReference>
<feature type="transmembrane region" description="Helical" evidence="1">
    <location>
        <begin position="103"/>
        <end position="126"/>
    </location>
</feature>
<feature type="transmembrane region" description="Helical" evidence="1">
    <location>
        <begin position="132"/>
        <end position="160"/>
    </location>
</feature>
<evidence type="ECO:0000313" key="3">
    <source>
        <dbReference type="Proteomes" id="UP000232230"/>
    </source>
</evidence>
<protein>
    <submittedName>
        <fullName evidence="2">ABC transporter permease protein</fullName>
    </submittedName>
</protein>
<feature type="transmembrane region" description="Helical" evidence="1">
    <location>
        <begin position="48"/>
        <end position="70"/>
    </location>
</feature>
<feature type="transmembrane region" description="Helical" evidence="1">
    <location>
        <begin position="217"/>
        <end position="241"/>
    </location>
</feature>
<dbReference type="KEGG" id="esx:ESOMN_v1c00860"/>
<dbReference type="RefSeq" id="WP_024863842.1">
    <property type="nucleotide sequence ID" value="NZ_CP024965.1"/>
</dbReference>
<sequence>MFNKEIIKSSVKESWILWVALTALSFGCLLSVIITGHASDRIPSMQQFIQVSFFSILATMFPMIFIAVIGNKLITGEVEKGHMAYLLSSPLSRTQIIISKMNFFILSVIAHVFVLYITGVIAFSIYETDITMLNWTLICLNFLGLLISLSAIAFFVSTYFNKSSLSLSITGGLTLLFIVFNFLGGTGAQLFTSFEWIKYLSLISLMDVPNINASDVLTWLPQSLALFGLSVCLYIGSIYVFKNKDLPL</sequence>
<feature type="transmembrane region" description="Helical" evidence="1">
    <location>
        <begin position="172"/>
        <end position="197"/>
    </location>
</feature>